<dbReference type="InterPro" id="IPR014262">
    <property type="entry name" value="HAF_rpt"/>
</dbReference>
<feature type="region of interest" description="Disordered" evidence="1">
    <location>
        <begin position="1"/>
        <end position="21"/>
    </location>
</feature>
<gene>
    <name evidence="2" type="ORF">G3N56_02270</name>
</gene>
<keyword evidence="3" id="KW-1185">Reference proteome</keyword>
<organism evidence="2 3">
    <name type="scientific">Desulfolutivibrio sulfodismutans</name>
    <dbReference type="NCBI Taxonomy" id="63561"/>
    <lineage>
        <taxon>Bacteria</taxon>
        <taxon>Pseudomonadati</taxon>
        <taxon>Thermodesulfobacteriota</taxon>
        <taxon>Desulfovibrionia</taxon>
        <taxon>Desulfovibrionales</taxon>
        <taxon>Desulfovibrionaceae</taxon>
        <taxon>Desulfolutivibrio</taxon>
    </lineage>
</organism>
<dbReference type="AlphaFoldDB" id="A0A7K3NH91"/>
<dbReference type="Proteomes" id="UP000469724">
    <property type="component" value="Unassembled WGS sequence"/>
</dbReference>
<dbReference type="NCBIfam" id="TIGR02913">
    <property type="entry name" value="HAF_rpt"/>
    <property type="match status" value="1"/>
</dbReference>
<proteinExistence type="predicted"/>
<dbReference type="EMBL" id="JAAGRQ010000006">
    <property type="protein sequence ID" value="NDY55571.1"/>
    <property type="molecule type" value="Genomic_DNA"/>
</dbReference>
<dbReference type="RefSeq" id="WP_163300627.1">
    <property type="nucleotide sequence ID" value="NZ_JAAGRQ010000006.1"/>
</dbReference>
<name>A0A7K3NH91_9BACT</name>
<reference evidence="2 3" key="1">
    <citation type="submission" date="2020-02" db="EMBL/GenBank/DDBJ databases">
        <title>Comparative genomics of sulfur disproportionating microorganisms.</title>
        <authorList>
            <person name="Ward L.M."/>
            <person name="Bertran E."/>
            <person name="Johnston D.T."/>
        </authorList>
    </citation>
    <scope>NUCLEOTIDE SEQUENCE [LARGE SCALE GENOMIC DNA]</scope>
    <source>
        <strain evidence="2 3">DSM 3696</strain>
    </source>
</reference>
<feature type="compositionally biased region" description="Basic and acidic residues" evidence="1">
    <location>
        <begin position="1"/>
        <end position="11"/>
    </location>
</feature>
<comment type="caution">
    <text evidence="2">The sequence shown here is derived from an EMBL/GenBank/DDBJ whole genome shotgun (WGS) entry which is preliminary data.</text>
</comment>
<accession>A0A7K3NH91</accession>
<evidence type="ECO:0000313" key="3">
    <source>
        <dbReference type="Proteomes" id="UP000469724"/>
    </source>
</evidence>
<evidence type="ECO:0000256" key="1">
    <source>
        <dbReference type="SAM" id="MobiDB-lite"/>
    </source>
</evidence>
<sequence length="82" mass="8759">MRVSDIHDHRPGNPWGDGSESQAAALNDAGVVVGWSGTATGDIHAFRYENGMMTYLGVLSVDSNQGRMGGVCKGREIFCAWS</sequence>
<evidence type="ECO:0000313" key="2">
    <source>
        <dbReference type="EMBL" id="NDY55571.1"/>
    </source>
</evidence>
<protein>
    <submittedName>
        <fullName evidence="2">Uncharacterized protein</fullName>
    </submittedName>
</protein>